<reference evidence="1 2" key="1">
    <citation type="journal article" date="2016" name="Nat. Commun.">
        <title>Genomes of cryptic chimpanzee Plasmodium species reveal key evolutionary events leading to human malaria.</title>
        <authorList>
            <person name="Sundararaman S.A."/>
            <person name="Plenderleith L.J."/>
            <person name="Liu W."/>
            <person name="Loy D.E."/>
            <person name="Learn G.H."/>
            <person name="Li Y."/>
            <person name="Shaw K.S."/>
            <person name="Ayouba A."/>
            <person name="Peeters M."/>
            <person name="Speede S."/>
            <person name="Shaw G.M."/>
            <person name="Bushman F.D."/>
            <person name="Brisson D."/>
            <person name="Rayner J.C."/>
            <person name="Sharp P.M."/>
            <person name="Hahn B.H."/>
        </authorList>
    </citation>
    <scope>NUCLEOTIDE SEQUENCE [LARGE SCALE GENOMIC DNA]</scope>
    <source>
        <strain evidence="1 2">SY75</strain>
    </source>
</reference>
<proteinExistence type="predicted"/>
<dbReference type="RefSeq" id="XP_018641482.1">
    <property type="nucleotide sequence ID" value="XM_018785865.1"/>
</dbReference>
<evidence type="ECO:0000313" key="1">
    <source>
        <dbReference type="EMBL" id="KYN99475.1"/>
    </source>
</evidence>
<evidence type="ECO:0000313" key="2">
    <source>
        <dbReference type="Proteomes" id="UP000076004"/>
    </source>
</evidence>
<protein>
    <submittedName>
        <fullName evidence="1">Uncharacterized protein</fullName>
    </submittedName>
</protein>
<dbReference type="Proteomes" id="UP000076004">
    <property type="component" value="Unassembled WGS sequence"/>
</dbReference>
<accession>A0A151LKG6</accession>
<comment type="caution">
    <text evidence="1">The sequence shown here is derived from an EMBL/GenBank/DDBJ whole genome shotgun (WGS) entry which is preliminary data.</text>
</comment>
<dbReference type="AlphaFoldDB" id="A0A151LKG6"/>
<dbReference type="VEuPathDB" id="PlasmoDB:PGSY75_1009900"/>
<dbReference type="EMBL" id="LVLB01000011">
    <property type="protein sequence ID" value="KYN99475.1"/>
    <property type="molecule type" value="Genomic_DNA"/>
</dbReference>
<dbReference type="GeneID" id="29776468"/>
<sequence length="746" mass="89483">MIKWVFKETGCFYKGRRLQHFRCFHKEKEKIEKEENSIINYRMILGLKKIDINNLSSLCRDFHNIFRINKYELLKYAYDILPFIKYLRTSEIVMILHHYSYINYSNINFYNNIWIQIKDKLYDIDCKELALVIYSMGKIKYTNKDMILFFEKEIKKWLLKFTGRDCSLILKGLQNIPNNNINNKIYDLIYEHILNNIDALNILDICIILNTHSKSINNNNNNNNNKIYISASNNSSNSKSNGNNINLRLFEALLNKSLTYYTHLNEQCIGSLLWSISNADIKAEKYFSLLARRLRIIMNEKLIRDKIIVNQDTKEDDNKNIKSNHQIDNTLTDVHLSHCDNNINNDDNNFDNIYTNNYEDGNYQLNNDSYNNHSDNLNYQCNPLNNKNTCHHENVIPSIIYSFGKQRVYMKHHIDIDKNIYNHIINNYPVYDDIPNKPVEKIYMFDFSKKFLRDQNVFNNVVNNENVNNNSNTYKIIKKYKSIKKNNIYYQDIIYIINNFLIHFLNKIHYNDLKNILFGITKIEMSINKILLNNIYELITLYTQKGLYKNYEVINLLRSLTLIPYFNKDIWIHILDFYKNNFLTKHTNIKNHSYLLYIYSFVQNQLQNYPFHHLLIQHINKNSNMLQRDDVIYIIKAFLNSNYYDNQLVNNIFNFIQTNFKLFNIIDIVYILKYCTIHNLRNTNIFSLFALTIKEQNRKANNNIIYLILSFYLEMDIYPKIIEDLLMEVKQSKNRNYCTEEIQCDQ</sequence>
<dbReference type="KEGG" id="pgab:PGSY75_1009900"/>
<name>A0A151LKG6_9APIC</name>
<organism evidence="1 2">
    <name type="scientific">Plasmodium gaboni</name>
    <dbReference type="NCBI Taxonomy" id="647221"/>
    <lineage>
        <taxon>Eukaryota</taxon>
        <taxon>Sar</taxon>
        <taxon>Alveolata</taxon>
        <taxon>Apicomplexa</taxon>
        <taxon>Aconoidasida</taxon>
        <taxon>Haemosporida</taxon>
        <taxon>Plasmodiidae</taxon>
        <taxon>Plasmodium</taxon>
        <taxon>Plasmodium (Laverania)</taxon>
    </lineage>
</organism>
<gene>
    <name evidence="1" type="ORF">PGSY75_1009900</name>
</gene>
<dbReference type="VEuPathDB" id="PlasmoDB:PGABG01_1007800"/>